<evidence type="ECO:0000256" key="6">
    <source>
        <dbReference type="ARBA" id="ARBA00022729"/>
    </source>
</evidence>
<dbReference type="Gene3D" id="1.10.640.10">
    <property type="entry name" value="Haem peroxidase domain superfamily, animal type"/>
    <property type="match status" value="1"/>
</dbReference>
<evidence type="ECO:0000313" key="14">
    <source>
        <dbReference type="Proteomes" id="UP000075883"/>
    </source>
</evidence>
<keyword evidence="10" id="KW-0325">Glycoprotein</keyword>
<dbReference type="PROSITE" id="PS50292">
    <property type="entry name" value="PEROXIDASE_3"/>
    <property type="match status" value="1"/>
</dbReference>
<dbReference type="PANTHER" id="PTHR11475:SF4">
    <property type="entry name" value="CHORION PEROXIDASE"/>
    <property type="match status" value="1"/>
</dbReference>
<dbReference type="PRINTS" id="PR00457">
    <property type="entry name" value="ANPEROXIDASE"/>
</dbReference>
<keyword evidence="3" id="KW-0575">Peroxidase</keyword>
<proteinExistence type="predicted"/>
<dbReference type="PANTHER" id="PTHR11475">
    <property type="entry name" value="OXIDASE/PEROXIDASE"/>
    <property type="match status" value="1"/>
</dbReference>
<keyword evidence="8 11" id="KW-0408">Iron</keyword>
<evidence type="ECO:0000256" key="5">
    <source>
        <dbReference type="ARBA" id="ARBA00022723"/>
    </source>
</evidence>
<feature type="region of interest" description="Disordered" evidence="12">
    <location>
        <begin position="1"/>
        <end position="24"/>
    </location>
</feature>
<dbReference type="AlphaFoldDB" id="A0A182M8J6"/>
<evidence type="ECO:0000256" key="4">
    <source>
        <dbReference type="ARBA" id="ARBA00022617"/>
    </source>
</evidence>
<evidence type="ECO:0000313" key="13">
    <source>
        <dbReference type="EnsemblMetazoa" id="ACUA012120-PA"/>
    </source>
</evidence>
<dbReference type="GO" id="GO:0022412">
    <property type="term" value="P:cellular process involved in reproduction in multicellular organism"/>
    <property type="evidence" value="ECO:0007669"/>
    <property type="project" value="UniProtKB-ARBA"/>
</dbReference>
<protein>
    <recommendedName>
        <fullName evidence="15">Heme peroxidase 2</fullName>
    </recommendedName>
</protein>
<evidence type="ECO:0000256" key="1">
    <source>
        <dbReference type="ARBA" id="ARBA00004613"/>
    </source>
</evidence>
<dbReference type="InterPro" id="IPR019791">
    <property type="entry name" value="Haem_peroxidase_animal"/>
</dbReference>
<dbReference type="GO" id="GO:0004601">
    <property type="term" value="F:peroxidase activity"/>
    <property type="evidence" value="ECO:0007669"/>
    <property type="project" value="UniProtKB-KW"/>
</dbReference>
<dbReference type="VEuPathDB" id="VectorBase:ACUA012120"/>
<dbReference type="EnsemblMetazoa" id="ACUA012120-RA">
    <property type="protein sequence ID" value="ACUA012120-PA"/>
    <property type="gene ID" value="ACUA012120"/>
</dbReference>
<organism evidence="13 14">
    <name type="scientific">Anopheles culicifacies</name>
    <dbReference type="NCBI Taxonomy" id="139723"/>
    <lineage>
        <taxon>Eukaryota</taxon>
        <taxon>Metazoa</taxon>
        <taxon>Ecdysozoa</taxon>
        <taxon>Arthropoda</taxon>
        <taxon>Hexapoda</taxon>
        <taxon>Insecta</taxon>
        <taxon>Pterygota</taxon>
        <taxon>Neoptera</taxon>
        <taxon>Endopterygota</taxon>
        <taxon>Diptera</taxon>
        <taxon>Nematocera</taxon>
        <taxon>Culicoidea</taxon>
        <taxon>Culicidae</taxon>
        <taxon>Anophelinae</taxon>
        <taxon>Anopheles</taxon>
        <taxon>culicifacies species complex</taxon>
    </lineage>
</organism>
<dbReference type="InterPro" id="IPR037120">
    <property type="entry name" value="Haem_peroxidase_sf_animal"/>
</dbReference>
<reference evidence="14" key="1">
    <citation type="submission" date="2013-09" db="EMBL/GenBank/DDBJ databases">
        <title>The Genome Sequence of Anopheles culicifacies species A.</title>
        <authorList>
            <consortium name="The Broad Institute Genomics Platform"/>
            <person name="Neafsey D.E."/>
            <person name="Besansky N."/>
            <person name="Howell P."/>
            <person name="Walton C."/>
            <person name="Young S.K."/>
            <person name="Zeng Q."/>
            <person name="Gargeya S."/>
            <person name="Fitzgerald M."/>
            <person name="Haas B."/>
            <person name="Abouelleil A."/>
            <person name="Allen A.W."/>
            <person name="Alvarado L."/>
            <person name="Arachchi H.M."/>
            <person name="Berlin A.M."/>
            <person name="Chapman S.B."/>
            <person name="Gainer-Dewar J."/>
            <person name="Goldberg J."/>
            <person name="Griggs A."/>
            <person name="Gujja S."/>
            <person name="Hansen M."/>
            <person name="Howarth C."/>
            <person name="Imamovic A."/>
            <person name="Ireland A."/>
            <person name="Larimer J."/>
            <person name="McCowan C."/>
            <person name="Murphy C."/>
            <person name="Pearson M."/>
            <person name="Poon T.W."/>
            <person name="Priest M."/>
            <person name="Roberts A."/>
            <person name="Saif S."/>
            <person name="Shea T."/>
            <person name="Sisk P."/>
            <person name="Sykes S."/>
            <person name="Wortman J."/>
            <person name="Nusbaum C."/>
            <person name="Birren B."/>
        </authorList>
    </citation>
    <scope>NUCLEOTIDE SEQUENCE [LARGE SCALE GENOMIC DNA]</scope>
    <source>
        <strain evidence="14">A-37</strain>
    </source>
</reference>
<keyword evidence="14" id="KW-1185">Reference proteome</keyword>
<dbReference type="GO" id="GO:0005576">
    <property type="term" value="C:extracellular region"/>
    <property type="evidence" value="ECO:0007669"/>
    <property type="project" value="UniProtKB-SubCell"/>
</dbReference>
<keyword evidence="6" id="KW-0732">Signal</keyword>
<dbReference type="FunFam" id="1.10.640.10:FF:000003">
    <property type="entry name" value="chorion peroxidase"/>
    <property type="match status" value="1"/>
</dbReference>
<feature type="binding site" description="axial binding residue" evidence="11">
    <location>
        <position position="533"/>
    </location>
    <ligand>
        <name>heme b</name>
        <dbReference type="ChEBI" id="CHEBI:60344"/>
    </ligand>
    <ligandPart>
        <name>Fe</name>
        <dbReference type="ChEBI" id="CHEBI:18248"/>
    </ligandPart>
</feature>
<evidence type="ECO:0000256" key="11">
    <source>
        <dbReference type="PIRSR" id="PIRSR619791-2"/>
    </source>
</evidence>
<evidence type="ECO:0008006" key="15">
    <source>
        <dbReference type="Google" id="ProtNLM"/>
    </source>
</evidence>
<dbReference type="InterPro" id="IPR010255">
    <property type="entry name" value="Haem_peroxidase_sf"/>
</dbReference>
<dbReference type="SUPFAM" id="SSF48113">
    <property type="entry name" value="Heme-dependent peroxidases"/>
    <property type="match status" value="1"/>
</dbReference>
<dbReference type="Pfam" id="PF03098">
    <property type="entry name" value="An_peroxidase"/>
    <property type="match status" value="1"/>
</dbReference>
<evidence type="ECO:0000256" key="8">
    <source>
        <dbReference type="ARBA" id="ARBA00023004"/>
    </source>
</evidence>
<dbReference type="STRING" id="139723.A0A182M8J6"/>
<evidence type="ECO:0000256" key="7">
    <source>
        <dbReference type="ARBA" id="ARBA00023002"/>
    </source>
</evidence>
<keyword evidence="4 11" id="KW-0349">Heme</keyword>
<sequence>MDIRSTSGHCSKRTQELSGGQGDLPAIDVVERSSSGFTNQCASTNERCMLRVMCDVEPRARDQLVSCLTADGFEGLCCTLKPESRRRKRSLPYELTEELFNNAVGDGHRVYTRKLANIDRYREVMTSDASVESLARQFHSTPFSGELSVENQAAYEDIFVARSFADALNLTVEERLDLEEISLKNSHRRKRCLPPRPCDPHARYRSFDGSCNNPVPSRSSWGAAGYPFERLLPPAYEDGVWAPRVHSSVSGRPLASARDISVAVFPDNDRRDRKFNLLLMQFGQFMSHDFTRSASVRMGKEEVQCCNEDHSGALHGERAHFACMPIAVSPSDPFYSRFGIRCLNFVRLSLARDGKCKLGYGKQLNRITHFIDGSAVYGSNDAKAASLRTFEGGRLLSSFPSGEELLPFARNRAACEPWAEACFRAGDDRSNQIVSLTEMHTLFLREHNRVATRLAALNRDWDDEQLYQEARRIVGAELQRIFYNEYLPAIVGHNKARQYGLLDVHNGHTDFYSPDVKPVVFNELSGAAFRFGHSTVDGAFLIQHRHRRSELIPIQEVFLNPSRLLERSFFDDLLFSLMDQPQQQLDDSITFGLTRLLFAGRNPFGSDLASLNIQRGRDHALRPYNDYRKWAGLGRVASFEQFGPVGARLASVYDSPDDVDLWVGGLLEPPTQDGALFGETFASIISEQFARLKFGDRYYYTNGPRHNPGHFTSAQLSELSKVSLASVVCANIDHPEGFSVPRDAFKQPSAHNPPVPCHEMLSMDLTAWSSH</sequence>
<dbReference type="GO" id="GO:0006979">
    <property type="term" value="P:response to oxidative stress"/>
    <property type="evidence" value="ECO:0007669"/>
    <property type="project" value="InterPro"/>
</dbReference>
<keyword evidence="7" id="KW-0560">Oxidoreductase</keyword>
<keyword evidence="5 11" id="KW-0479">Metal-binding</keyword>
<dbReference type="Proteomes" id="UP000075883">
    <property type="component" value="Unassembled WGS sequence"/>
</dbReference>
<evidence type="ECO:0000256" key="2">
    <source>
        <dbReference type="ARBA" id="ARBA00022525"/>
    </source>
</evidence>
<reference evidence="13" key="2">
    <citation type="submission" date="2020-05" db="UniProtKB">
        <authorList>
            <consortium name="EnsemblMetazoa"/>
        </authorList>
    </citation>
    <scope>IDENTIFICATION</scope>
    <source>
        <strain evidence="13">A-37</strain>
    </source>
</reference>
<evidence type="ECO:0000256" key="12">
    <source>
        <dbReference type="SAM" id="MobiDB-lite"/>
    </source>
</evidence>
<dbReference type="CDD" id="cd09823">
    <property type="entry name" value="peroxinectin_like"/>
    <property type="match status" value="1"/>
</dbReference>
<evidence type="ECO:0000256" key="9">
    <source>
        <dbReference type="ARBA" id="ARBA00023157"/>
    </source>
</evidence>
<comment type="subcellular location">
    <subcellularLocation>
        <location evidence="1">Secreted</location>
    </subcellularLocation>
</comment>
<accession>A0A182M8J6</accession>
<keyword evidence="2" id="KW-0964">Secreted</keyword>
<dbReference type="GO" id="GO:0046872">
    <property type="term" value="F:metal ion binding"/>
    <property type="evidence" value="ECO:0007669"/>
    <property type="project" value="UniProtKB-KW"/>
</dbReference>
<evidence type="ECO:0000256" key="3">
    <source>
        <dbReference type="ARBA" id="ARBA00022559"/>
    </source>
</evidence>
<dbReference type="GO" id="GO:0020037">
    <property type="term" value="F:heme binding"/>
    <property type="evidence" value="ECO:0007669"/>
    <property type="project" value="InterPro"/>
</dbReference>
<name>A0A182M8J6_9DIPT</name>
<keyword evidence="9" id="KW-1015">Disulfide bond</keyword>
<dbReference type="EMBL" id="AXCM01009432">
    <property type="status" value="NOT_ANNOTATED_CDS"/>
    <property type="molecule type" value="Genomic_DNA"/>
</dbReference>
<evidence type="ECO:0000256" key="10">
    <source>
        <dbReference type="ARBA" id="ARBA00023180"/>
    </source>
</evidence>